<dbReference type="Proteomes" id="UP000298663">
    <property type="component" value="Unassembled WGS sequence"/>
</dbReference>
<sequence length="237" mass="27000">MTYPYDSSDIDNDFLFEVISEMKKHECLRGYTYNGGQVRQRSEAWEKVAEALRIRFPDRRLNAVSFIPVKVYLLRRFCFKRGLDGVLGEKLKDLWGLKTPLQLSTFLKLWDEDSLDSQMIGKNRYIKSYQTKNRPYDKSRKLNHRQVNLIPPVLLAAPNLKTSRSRVDKQSVDCEVSNIEAATEAATPFLGHFSKNVAEESFAEFAASRTESSIQTLLRLSAQVSQASEATPPTSPA</sequence>
<gene>
    <name evidence="1" type="ORF">L596_005943</name>
</gene>
<name>A0A4U8V5I3_STECR</name>
<evidence type="ECO:0008006" key="3">
    <source>
        <dbReference type="Google" id="ProtNLM"/>
    </source>
</evidence>
<reference evidence="1 2" key="1">
    <citation type="journal article" date="2015" name="Genome Biol.">
        <title>Comparative genomics of Steinernema reveals deeply conserved gene regulatory networks.</title>
        <authorList>
            <person name="Dillman A.R."/>
            <person name="Macchietto M."/>
            <person name="Porter C.F."/>
            <person name="Rogers A."/>
            <person name="Williams B."/>
            <person name="Antoshechkin I."/>
            <person name="Lee M.M."/>
            <person name="Goodwin Z."/>
            <person name="Lu X."/>
            <person name="Lewis E.E."/>
            <person name="Goodrich-Blair H."/>
            <person name="Stock S.P."/>
            <person name="Adams B.J."/>
            <person name="Sternberg P.W."/>
            <person name="Mortazavi A."/>
        </authorList>
    </citation>
    <scope>NUCLEOTIDE SEQUENCE [LARGE SCALE GENOMIC DNA]</scope>
    <source>
        <strain evidence="1 2">ALL</strain>
    </source>
</reference>
<dbReference type="EMBL" id="AZBU02000001">
    <property type="protein sequence ID" value="TMS39417.1"/>
    <property type="molecule type" value="Genomic_DNA"/>
</dbReference>
<dbReference type="AlphaFoldDB" id="A0A4U8V5I3"/>
<accession>A0A4U8V5I3</accession>
<keyword evidence="2" id="KW-1185">Reference proteome</keyword>
<protein>
    <recommendedName>
        <fullName evidence="3">MADF domain-containing protein</fullName>
    </recommendedName>
</protein>
<organism evidence="1 2">
    <name type="scientific">Steinernema carpocapsae</name>
    <name type="common">Entomopathogenic nematode</name>
    <dbReference type="NCBI Taxonomy" id="34508"/>
    <lineage>
        <taxon>Eukaryota</taxon>
        <taxon>Metazoa</taxon>
        <taxon>Ecdysozoa</taxon>
        <taxon>Nematoda</taxon>
        <taxon>Chromadorea</taxon>
        <taxon>Rhabditida</taxon>
        <taxon>Tylenchina</taxon>
        <taxon>Panagrolaimomorpha</taxon>
        <taxon>Strongyloidoidea</taxon>
        <taxon>Steinernematidae</taxon>
        <taxon>Steinernema</taxon>
    </lineage>
</organism>
<proteinExistence type="predicted"/>
<evidence type="ECO:0000313" key="1">
    <source>
        <dbReference type="EMBL" id="TMS39417.1"/>
    </source>
</evidence>
<reference evidence="1 2" key="2">
    <citation type="journal article" date="2019" name="G3 (Bethesda)">
        <title>Hybrid Assembly of the Genome of the Entomopathogenic Nematode Steinernema carpocapsae Identifies the X-Chromosome.</title>
        <authorList>
            <person name="Serra L."/>
            <person name="Macchietto M."/>
            <person name="Macias-Munoz A."/>
            <person name="McGill C.J."/>
            <person name="Rodriguez I.M."/>
            <person name="Rodriguez B."/>
            <person name="Murad R."/>
            <person name="Mortazavi A."/>
        </authorList>
    </citation>
    <scope>NUCLEOTIDE SEQUENCE [LARGE SCALE GENOMIC DNA]</scope>
    <source>
        <strain evidence="1 2">ALL</strain>
    </source>
</reference>
<evidence type="ECO:0000313" key="2">
    <source>
        <dbReference type="Proteomes" id="UP000298663"/>
    </source>
</evidence>
<comment type="caution">
    <text evidence="1">The sequence shown here is derived from an EMBL/GenBank/DDBJ whole genome shotgun (WGS) entry which is preliminary data.</text>
</comment>